<reference evidence="12 13" key="1">
    <citation type="submission" date="2024-02" db="EMBL/GenBank/DDBJ databases">
        <title>High-quality chromosome-scale genome assembly of Pensacola bahiagrass (Paspalum notatum Flugge var. saurae).</title>
        <authorList>
            <person name="Vega J.M."/>
            <person name="Podio M."/>
            <person name="Orjuela J."/>
            <person name="Siena L.A."/>
            <person name="Pessino S.C."/>
            <person name="Combes M.C."/>
            <person name="Mariac C."/>
            <person name="Albertini E."/>
            <person name="Pupilli F."/>
            <person name="Ortiz J.P.A."/>
            <person name="Leblanc O."/>
        </authorList>
    </citation>
    <scope>NUCLEOTIDE SEQUENCE [LARGE SCALE GENOMIC DNA]</scope>
    <source>
        <strain evidence="12">R1</strain>
        <tissue evidence="12">Leaf</tissue>
    </source>
</reference>
<feature type="compositionally biased region" description="Polar residues" evidence="8">
    <location>
        <begin position="881"/>
        <end position="895"/>
    </location>
</feature>
<feature type="compositionally biased region" description="Low complexity" evidence="8">
    <location>
        <begin position="194"/>
        <end position="212"/>
    </location>
</feature>
<dbReference type="GO" id="GO:0043565">
    <property type="term" value="F:sequence-specific DNA binding"/>
    <property type="evidence" value="ECO:0007669"/>
    <property type="project" value="InterPro"/>
</dbReference>
<dbReference type="GO" id="GO:0005634">
    <property type="term" value="C:nucleus"/>
    <property type="evidence" value="ECO:0007669"/>
    <property type="project" value="UniProtKB-SubCell"/>
</dbReference>
<evidence type="ECO:0000256" key="4">
    <source>
        <dbReference type="ARBA" id="ARBA00023125"/>
    </source>
</evidence>
<dbReference type="InterPro" id="IPR036397">
    <property type="entry name" value="RNaseH_sf"/>
</dbReference>
<evidence type="ECO:0000256" key="2">
    <source>
        <dbReference type="ARBA" id="ARBA00007163"/>
    </source>
</evidence>
<keyword evidence="13" id="KW-1185">Reference proteome</keyword>
<dbReference type="EMBL" id="CP144745">
    <property type="protein sequence ID" value="WVZ54389.1"/>
    <property type="molecule type" value="Genomic_DNA"/>
</dbReference>
<dbReference type="Gene3D" id="3.30.420.10">
    <property type="entry name" value="Ribonuclease H-like superfamily/Ribonuclease H"/>
    <property type="match status" value="1"/>
</dbReference>
<dbReference type="SUPFAM" id="SSF57959">
    <property type="entry name" value="Leucine zipper domain"/>
    <property type="match status" value="1"/>
</dbReference>
<keyword evidence="3" id="KW-0805">Transcription regulation</keyword>
<dbReference type="PANTHER" id="PTHR45693">
    <property type="entry name" value="TRANSCRIPTION FACTOR TGA9"/>
    <property type="match status" value="1"/>
</dbReference>
<accession>A0AAQ3PLC0</accession>
<feature type="domain" description="DOG1" evidence="11">
    <location>
        <begin position="962"/>
        <end position="1175"/>
    </location>
</feature>
<feature type="transmembrane region" description="Helical" evidence="9">
    <location>
        <begin position="12"/>
        <end position="34"/>
    </location>
</feature>
<dbReference type="InterPro" id="IPR025422">
    <property type="entry name" value="TGA_domain"/>
</dbReference>
<feature type="coiled-coil region" evidence="7">
    <location>
        <begin position="919"/>
        <end position="946"/>
    </location>
</feature>
<dbReference type="InterPro" id="IPR057670">
    <property type="entry name" value="SH3_retrovirus"/>
</dbReference>
<dbReference type="InterPro" id="IPR043502">
    <property type="entry name" value="DNA/RNA_pol_sf"/>
</dbReference>
<dbReference type="Gene3D" id="1.20.5.170">
    <property type="match status" value="1"/>
</dbReference>
<evidence type="ECO:0000256" key="3">
    <source>
        <dbReference type="ARBA" id="ARBA00023015"/>
    </source>
</evidence>
<dbReference type="PROSITE" id="PS51806">
    <property type="entry name" value="DOG1"/>
    <property type="match status" value="1"/>
</dbReference>
<dbReference type="InterPro" id="IPR012337">
    <property type="entry name" value="RNaseH-like_sf"/>
</dbReference>
<feature type="region of interest" description="Disordered" evidence="8">
    <location>
        <begin position="801"/>
        <end position="901"/>
    </location>
</feature>
<dbReference type="Pfam" id="PF25597">
    <property type="entry name" value="SH3_retrovirus"/>
    <property type="match status" value="1"/>
</dbReference>
<name>A0AAQ3PLC0_PASNO</name>
<sequence length="1204" mass="131685">MLRTLNNAVRTLLIHAAMPPFYWVEALSTAVFLINRRPSSSIHNGIPYHLLYHKMPDYSLLRVFGCLCYPNISATTPHKLSPRSAACVFLGYPPSQKGYRCLDLSTRKIIISRHVVFYETHFPFAASKPRPASFDFLLQDILPAPAPSTSDARHTRAPVVPASSSEDAGDPVRLDPAILWHGAAYRLPSEPRQAAPAPSDAPAPVGAAATGARFRPDVYYSRRPRPPTQPPPDAPPASAPPTPSPAPAPPVPAPQPPVPSVRATRSRTGSLPPPIDRLGMAPPTQRRGLVAEATSQVSPLPGDSRAALADANWRAAMTEEFKALVDNGTWRLVPRPPRANVVTGKWVFKHKYHADGSLARHKARWVVRGFSQRYGIDYDETFSPSTASSHLASSTPPLPTTSASCKSPCMDSSGAPRAWYQRFSSFVQQAGFTASTSDTSLFVYKEGADIAYLLLYVDDIILTASSTRLLRHFTELLHSEFAMTDLGDLHHFLGISVTRSSDGLFLSQRQYAVDLLQRAGMAECHPTATPVDTRAKLSATDGAPVADATAYRSLAGALQYLTPTRPDLAYAVQQVCLFMHDPREPHLAMLKRVLRYVKGTLSTGLHIGTGSITSLTAYSDADWAGCPDSRRSTSGYCVFLGDNLVSWSSKRQTTVSRSSAEAEYRAVAHAVAETCWLRQLLQELHAPISSATIVYCDNVSAVYMTANPVHHRRTKHIEIDLHFVREKVALGQVRVLHVPSSHQFADIMTKGDQEGATYFGELEEAFIHQVASLRRTQQAATTSVAHHGDAKAFPTAAAATAATATARPSPPTLDIFPAWPMRSSLHTPKEGSNVTADSTDDSGSSSKNTSNHSSDQLEAPANMASPSQFDQVSQQQQQLQHKNMATSSTPKTGKNNLDPKIIRRLAQNREAARKSRLRKKAYIQQLESSKLKLAQMEQDIQRARSQGLFLGGAPGANTSSGAAVFDVEYARWLDDHGRRMAELHGALHAHLPDGALRAIVDDILTHHDELFRFKAEAAKSDVFHLITGVWTTPAERCFLWMGGFRPSDLLRTLVPQLDPLTEQQLVGICNLQQSSQQAEEALSQGLEQLHQSLAETMAGGSLIDDTNMSFMGQMALALGKLANLEGFVIQADHLRQQTLHQMRRILTVRQAARCFLAIGEYHNRLRALSSLWASRPREILVADEGNCGEISIAAQPSQSQFSAF</sequence>
<dbReference type="CDD" id="cd09272">
    <property type="entry name" value="RNase_HI_RT_Ty1"/>
    <property type="match status" value="1"/>
</dbReference>
<dbReference type="AlphaFoldDB" id="A0AAQ3PLC0"/>
<dbReference type="Proteomes" id="UP001341281">
    <property type="component" value="Chromosome 01"/>
</dbReference>
<feature type="compositionally biased region" description="Low complexity" evidence="8">
    <location>
        <begin position="865"/>
        <end position="880"/>
    </location>
</feature>
<dbReference type="SMART" id="SM00338">
    <property type="entry name" value="BRLZ"/>
    <property type="match status" value="1"/>
</dbReference>
<comment type="subcellular location">
    <subcellularLocation>
        <location evidence="1">Nucleus</location>
    </subcellularLocation>
</comment>
<keyword evidence="4" id="KW-0238">DNA-binding</keyword>
<keyword evidence="6" id="KW-0539">Nucleus</keyword>
<dbReference type="SUPFAM" id="SSF53098">
    <property type="entry name" value="Ribonuclease H-like"/>
    <property type="match status" value="1"/>
</dbReference>
<feature type="compositionally biased region" description="Low complexity" evidence="8">
    <location>
        <begin position="841"/>
        <end position="854"/>
    </location>
</feature>
<dbReference type="CDD" id="cd14708">
    <property type="entry name" value="bZIP_HBP1b-like"/>
    <property type="match status" value="1"/>
</dbReference>
<dbReference type="Pfam" id="PF07727">
    <property type="entry name" value="RVT_2"/>
    <property type="match status" value="2"/>
</dbReference>
<feature type="region of interest" description="Disordered" evidence="8">
    <location>
        <begin position="147"/>
        <end position="172"/>
    </location>
</feature>
<evidence type="ECO:0000256" key="1">
    <source>
        <dbReference type="ARBA" id="ARBA00004123"/>
    </source>
</evidence>
<dbReference type="InterPro" id="IPR046347">
    <property type="entry name" value="bZIP_sf"/>
</dbReference>
<dbReference type="FunFam" id="1.20.5.170:FF:000019">
    <property type="entry name" value="BZIP family transcription factor"/>
    <property type="match status" value="1"/>
</dbReference>
<protein>
    <submittedName>
        <fullName evidence="12">Uncharacterized protein</fullName>
    </submittedName>
</protein>
<evidence type="ECO:0000256" key="6">
    <source>
        <dbReference type="ARBA" id="ARBA00023242"/>
    </source>
</evidence>
<evidence type="ECO:0000259" key="11">
    <source>
        <dbReference type="PROSITE" id="PS51806"/>
    </source>
</evidence>
<evidence type="ECO:0000256" key="9">
    <source>
        <dbReference type="SAM" id="Phobius"/>
    </source>
</evidence>
<comment type="similarity">
    <text evidence="2">Belongs to the bZIP family.</text>
</comment>
<evidence type="ECO:0000259" key="10">
    <source>
        <dbReference type="PROSITE" id="PS50217"/>
    </source>
</evidence>
<dbReference type="Pfam" id="PF14144">
    <property type="entry name" value="DOG1"/>
    <property type="match status" value="1"/>
</dbReference>
<gene>
    <name evidence="12" type="ORF">U9M48_005195</name>
</gene>
<feature type="domain" description="BZIP" evidence="10">
    <location>
        <begin position="898"/>
        <end position="942"/>
    </location>
</feature>
<evidence type="ECO:0000256" key="7">
    <source>
        <dbReference type="SAM" id="Coils"/>
    </source>
</evidence>
<dbReference type="PRINTS" id="PR01217">
    <property type="entry name" value="PRICHEXTENSN"/>
</dbReference>
<dbReference type="Pfam" id="PF00170">
    <property type="entry name" value="bZIP_1"/>
    <property type="match status" value="1"/>
</dbReference>
<dbReference type="SUPFAM" id="SSF56672">
    <property type="entry name" value="DNA/RNA polymerases"/>
    <property type="match status" value="1"/>
</dbReference>
<dbReference type="InterPro" id="IPR004827">
    <property type="entry name" value="bZIP"/>
</dbReference>
<keyword evidence="9" id="KW-1133">Transmembrane helix</keyword>
<keyword evidence="9" id="KW-0812">Transmembrane</keyword>
<proteinExistence type="inferred from homology"/>
<feature type="region of interest" description="Disordered" evidence="8">
    <location>
        <begin position="190"/>
        <end position="282"/>
    </location>
</feature>
<feature type="compositionally biased region" description="Polar residues" evidence="8">
    <location>
        <begin position="824"/>
        <end position="836"/>
    </location>
</feature>
<dbReference type="PANTHER" id="PTHR45693:SF28">
    <property type="entry name" value="TRANSCRIPTION FACTOR TGAL4"/>
    <property type="match status" value="1"/>
</dbReference>
<keyword evidence="9" id="KW-0472">Membrane</keyword>
<dbReference type="GO" id="GO:0003700">
    <property type="term" value="F:DNA-binding transcription factor activity"/>
    <property type="evidence" value="ECO:0007669"/>
    <property type="project" value="InterPro"/>
</dbReference>
<keyword evidence="7" id="KW-0175">Coiled coil</keyword>
<organism evidence="12 13">
    <name type="scientific">Paspalum notatum var. saurae</name>
    <dbReference type="NCBI Taxonomy" id="547442"/>
    <lineage>
        <taxon>Eukaryota</taxon>
        <taxon>Viridiplantae</taxon>
        <taxon>Streptophyta</taxon>
        <taxon>Embryophyta</taxon>
        <taxon>Tracheophyta</taxon>
        <taxon>Spermatophyta</taxon>
        <taxon>Magnoliopsida</taxon>
        <taxon>Liliopsida</taxon>
        <taxon>Poales</taxon>
        <taxon>Poaceae</taxon>
        <taxon>PACMAD clade</taxon>
        <taxon>Panicoideae</taxon>
        <taxon>Andropogonodae</taxon>
        <taxon>Paspaleae</taxon>
        <taxon>Paspalinae</taxon>
        <taxon>Paspalum</taxon>
    </lineage>
</organism>
<dbReference type="GO" id="GO:0006351">
    <property type="term" value="P:DNA-templated transcription"/>
    <property type="evidence" value="ECO:0007669"/>
    <property type="project" value="InterPro"/>
</dbReference>
<keyword evidence="5" id="KW-0804">Transcription</keyword>
<evidence type="ECO:0000313" key="12">
    <source>
        <dbReference type="EMBL" id="WVZ54389.1"/>
    </source>
</evidence>
<evidence type="ECO:0000313" key="13">
    <source>
        <dbReference type="Proteomes" id="UP001341281"/>
    </source>
</evidence>
<evidence type="ECO:0000256" key="5">
    <source>
        <dbReference type="ARBA" id="ARBA00023163"/>
    </source>
</evidence>
<evidence type="ECO:0000256" key="8">
    <source>
        <dbReference type="SAM" id="MobiDB-lite"/>
    </source>
</evidence>
<feature type="compositionally biased region" description="Pro residues" evidence="8">
    <location>
        <begin position="226"/>
        <end position="259"/>
    </location>
</feature>
<dbReference type="InterPro" id="IPR013103">
    <property type="entry name" value="RVT_2"/>
</dbReference>
<dbReference type="PROSITE" id="PS50217">
    <property type="entry name" value="BZIP"/>
    <property type="match status" value="1"/>
</dbReference>
<dbReference type="PROSITE" id="PS00036">
    <property type="entry name" value="BZIP_BASIC"/>
    <property type="match status" value="1"/>
</dbReference>